<dbReference type="RefSeq" id="WP_064513077.1">
    <property type="nucleotide sequence ID" value="NZ_CBCSBH010000026.1"/>
</dbReference>
<evidence type="ECO:0000313" key="13">
    <source>
        <dbReference type="EMBL" id="ANI28847.1"/>
    </source>
</evidence>
<evidence type="ECO:0000256" key="9">
    <source>
        <dbReference type="ARBA" id="ARBA00023136"/>
    </source>
</evidence>
<keyword evidence="8" id="KW-1133">Transmembrane helix</keyword>
<evidence type="ECO:0000256" key="5">
    <source>
        <dbReference type="ARBA" id="ARBA00022519"/>
    </source>
</evidence>
<proteinExistence type="inferred from homology"/>
<comment type="similarity">
    <text evidence="2 10">Belongs to the GSP L family.</text>
</comment>
<evidence type="ECO:0000256" key="1">
    <source>
        <dbReference type="ARBA" id="ARBA00004377"/>
    </source>
</evidence>
<dbReference type="InterPro" id="IPR025691">
    <property type="entry name" value="GspL_pp_dom"/>
</dbReference>
<sequence>MSESLNLFFPLGEAQPIIWRRDSETPFVPETKGEWISPWAAQDMLTQWPKFDAIRVFFPGEWAGVRKVELPKVSKKHAEKIIPALLEEDLCEDIDDLHFSILEIDEKQATVAVITHQKMHYLTQWLHQGEILATTLLPDWLALPEGHLLVSGERCLLRTHQWQGWSAESSLAPYLLKAQLRDRDSVSQLCVYGELPAALASALDSCGIENTVSGTLPAPQTSGAGLLCGRWKPRVNYQKQWERWRPTMTSLIVLVGVMTAERLVSLWSITERAQQTRTAAEESFLQLFPEQRRIVNLRAQLNAALRELGSGTAEDELLVILPLVAETLESKGILKQIDVQGIKFDQQRQELYLRLRAADFATFEALREDLATVFSVKQDALLKDNERVTGGMTLKRKQNHAS</sequence>
<dbReference type="PIRSF" id="PIRSF015761">
    <property type="entry name" value="Protein_L"/>
    <property type="match status" value="1"/>
</dbReference>
<keyword evidence="14" id="KW-1185">Reference proteome</keyword>
<evidence type="ECO:0000256" key="4">
    <source>
        <dbReference type="ARBA" id="ARBA00022475"/>
    </source>
</evidence>
<evidence type="ECO:0000256" key="3">
    <source>
        <dbReference type="ARBA" id="ARBA00022448"/>
    </source>
</evidence>
<dbReference type="CDD" id="cd24017">
    <property type="entry name" value="ASKHA_T2SSL_N"/>
    <property type="match status" value="1"/>
</dbReference>
<evidence type="ECO:0000256" key="7">
    <source>
        <dbReference type="ARBA" id="ARBA00022927"/>
    </source>
</evidence>
<keyword evidence="3 10" id="KW-0813">Transport</keyword>
<dbReference type="InterPro" id="IPR007812">
    <property type="entry name" value="T2SS_protein-GspL"/>
</dbReference>
<name>A0ABN4PNG3_YERET</name>
<keyword evidence="5" id="KW-0997">Cell inner membrane</keyword>
<evidence type="ECO:0000256" key="8">
    <source>
        <dbReference type="ARBA" id="ARBA00022989"/>
    </source>
</evidence>
<accession>A0ABN4PNG3</accession>
<evidence type="ECO:0000313" key="14">
    <source>
        <dbReference type="Proteomes" id="UP000266744"/>
    </source>
</evidence>
<organism evidence="13 14">
    <name type="scientific">Yersinia entomophaga</name>
    <dbReference type="NCBI Taxonomy" id="935293"/>
    <lineage>
        <taxon>Bacteria</taxon>
        <taxon>Pseudomonadati</taxon>
        <taxon>Pseudomonadota</taxon>
        <taxon>Gammaproteobacteria</taxon>
        <taxon>Enterobacterales</taxon>
        <taxon>Yersiniaceae</taxon>
        <taxon>Yersinia</taxon>
    </lineage>
</organism>
<evidence type="ECO:0000259" key="12">
    <source>
        <dbReference type="Pfam" id="PF12693"/>
    </source>
</evidence>
<dbReference type="Gene3D" id="3.30.420.380">
    <property type="match status" value="1"/>
</dbReference>
<dbReference type="NCBIfam" id="TIGR01709">
    <property type="entry name" value="typeII_sec_gspL"/>
    <property type="match status" value="1"/>
</dbReference>
<keyword evidence="9" id="KW-0472">Membrane</keyword>
<keyword evidence="7 10" id="KW-0653">Protein transport</keyword>
<gene>
    <name evidence="13" type="ORF">PL78_03195</name>
</gene>
<dbReference type="Pfam" id="PF12693">
    <property type="entry name" value="GspL_C"/>
    <property type="match status" value="1"/>
</dbReference>
<dbReference type="Pfam" id="PF05134">
    <property type="entry name" value="T2SSL"/>
    <property type="match status" value="1"/>
</dbReference>
<evidence type="ECO:0000256" key="10">
    <source>
        <dbReference type="PIRNR" id="PIRNR015761"/>
    </source>
</evidence>
<dbReference type="Proteomes" id="UP000266744">
    <property type="component" value="Chromosome"/>
</dbReference>
<keyword evidence="4" id="KW-1003">Cell membrane</keyword>
<dbReference type="EMBL" id="CP010029">
    <property type="protein sequence ID" value="ANI28847.1"/>
    <property type="molecule type" value="Genomic_DNA"/>
</dbReference>
<keyword evidence="6" id="KW-0812">Transmembrane</keyword>
<feature type="domain" description="GspL cytoplasmic actin-ATPase-like" evidence="11">
    <location>
        <begin position="37"/>
        <end position="193"/>
    </location>
</feature>
<evidence type="ECO:0000256" key="6">
    <source>
        <dbReference type="ARBA" id="ARBA00022692"/>
    </source>
</evidence>
<dbReference type="Gene3D" id="3.30.420.370">
    <property type="match status" value="1"/>
</dbReference>
<evidence type="ECO:0000256" key="2">
    <source>
        <dbReference type="ARBA" id="ARBA00005318"/>
    </source>
</evidence>
<protein>
    <recommendedName>
        <fullName evidence="10">Type II secretion system protein L</fullName>
        <shortName evidence="10">T2SS protein L</shortName>
    </recommendedName>
</protein>
<feature type="domain" description="GspL periplasmic" evidence="12">
    <location>
        <begin position="239"/>
        <end position="397"/>
    </location>
</feature>
<dbReference type="Gene3D" id="3.30.1360.100">
    <property type="entry name" value="General secretion pathway protein M, EpsM"/>
    <property type="match status" value="1"/>
</dbReference>
<dbReference type="InterPro" id="IPR024230">
    <property type="entry name" value="GspL_cyto_dom"/>
</dbReference>
<dbReference type="InterPro" id="IPR043129">
    <property type="entry name" value="ATPase_NBD"/>
</dbReference>
<reference evidence="14" key="1">
    <citation type="journal article" date="2016" name="Toxins">
        <title>The Draft Genome Sequence of the Yersinia entomophaga Entomopathogenic Type Strain MH96T.</title>
        <authorList>
            <person name="Hurst M.R."/>
            <person name="Beattie A."/>
            <person name="Altermann E."/>
            <person name="Moraga R.M."/>
            <person name="Harper L.A."/>
            <person name="Calder J."/>
            <person name="Laugraud A."/>
        </authorList>
    </citation>
    <scope>NUCLEOTIDE SEQUENCE [LARGE SCALE GENOMIC DNA]</scope>
    <source>
        <strain evidence="14">MH96</strain>
    </source>
</reference>
<dbReference type="SUPFAM" id="SSF53067">
    <property type="entry name" value="Actin-like ATPase domain"/>
    <property type="match status" value="1"/>
</dbReference>
<evidence type="ECO:0000259" key="11">
    <source>
        <dbReference type="Pfam" id="PF05134"/>
    </source>
</evidence>
<comment type="function">
    <text evidence="10">Inner membrane component of the type II secretion system required for the energy-dependent secretion of extracellular factors such as proteases and toxins from the periplasm.</text>
</comment>
<comment type="subcellular location">
    <subcellularLocation>
        <location evidence="1">Cell inner membrane</location>
        <topology evidence="1">Single-pass membrane protein</topology>
    </subcellularLocation>
</comment>